<protein>
    <submittedName>
        <fullName evidence="3">Sulfite exporter TauE/SafE family protein</fullName>
    </submittedName>
</protein>
<dbReference type="PANTHER" id="PTHR42208:SF1">
    <property type="entry name" value="HEAVY METAL TRANSPORTER"/>
    <property type="match status" value="1"/>
</dbReference>
<keyword evidence="1" id="KW-0472">Membrane</keyword>
<accession>A0ABV7WTN6</accession>
<comment type="caution">
    <text evidence="3">The sequence shown here is derived from an EMBL/GenBank/DDBJ whole genome shotgun (WGS) entry which is preliminary data.</text>
</comment>
<evidence type="ECO:0000313" key="4">
    <source>
        <dbReference type="Proteomes" id="UP001595710"/>
    </source>
</evidence>
<evidence type="ECO:0000313" key="3">
    <source>
        <dbReference type="EMBL" id="MFC3701443.1"/>
    </source>
</evidence>
<feature type="transmembrane region" description="Helical" evidence="1">
    <location>
        <begin position="130"/>
        <end position="151"/>
    </location>
</feature>
<evidence type="ECO:0000256" key="1">
    <source>
        <dbReference type="SAM" id="Phobius"/>
    </source>
</evidence>
<evidence type="ECO:0000259" key="2">
    <source>
        <dbReference type="Pfam" id="PF13386"/>
    </source>
</evidence>
<feature type="transmembrane region" description="Helical" evidence="1">
    <location>
        <begin position="48"/>
        <end position="69"/>
    </location>
</feature>
<dbReference type="InterPro" id="IPR039447">
    <property type="entry name" value="UreH-like_TM_dom"/>
</dbReference>
<gene>
    <name evidence="3" type="ORF">ACFOND_07325</name>
</gene>
<keyword evidence="1" id="KW-1133">Transmembrane helix</keyword>
<dbReference type="RefSeq" id="WP_290282553.1">
    <property type="nucleotide sequence ID" value="NZ_JAUFQI010000001.1"/>
</dbReference>
<feature type="transmembrane region" description="Helical" evidence="1">
    <location>
        <begin position="190"/>
        <end position="210"/>
    </location>
</feature>
<dbReference type="PANTHER" id="PTHR42208">
    <property type="entry name" value="HEAVY METAL TRANSPORTER-RELATED"/>
    <property type="match status" value="1"/>
</dbReference>
<dbReference type="EMBL" id="JBHRYN010000008">
    <property type="protein sequence ID" value="MFC3701443.1"/>
    <property type="molecule type" value="Genomic_DNA"/>
</dbReference>
<dbReference type="Proteomes" id="UP001595710">
    <property type="component" value="Unassembled WGS sequence"/>
</dbReference>
<feature type="domain" description="Urease accessory protein UreH-like transmembrane" evidence="2">
    <location>
        <begin position="8"/>
        <end position="201"/>
    </location>
</feature>
<reference evidence="4" key="1">
    <citation type="journal article" date="2019" name="Int. J. Syst. Evol. Microbiol.">
        <title>The Global Catalogue of Microorganisms (GCM) 10K type strain sequencing project: providing services to taxonomists for standard genome sequencing and annotation.</title>
        <authorList>
            <consortium name="The Broad Institute Genomics Platform"/>
            <consortium name="The Broad Institute Genome Sequencing Center for Infectious Disease"/>
            <person name="Wu L."/>
            <person name="Ma J."/>
        </authorList>
    </citation>
    <scope>NUCLEOTIDE SEQUENCE [LARGE SCALE GENOMIC DNA]</scope>
    <source>
        <strain evidence="4">CECT 8288</strain>
    </source>
</reference>
<feature type="transmembrane region" description="Helical" evidence="1">
    <location>
        <begin position="75"/>
        <end position="98"/>
    </location>
</feature>
<keyword evidence="4" id="KW-1185">Reference proteome</keyword>
<keyword evidence="1" id="KW-0812">Transmembrane</keyword>
<feature type="transmembrane region" description="Helical" evidence="1">
    <location>
        <begin position="6"/>
        <end position="28"/>
    </location>
</feature>
<name>A0ABV7WTN6_9GAMM</name>
<organism evidence="3 4">
    <name type="scientific">Reinekea marina</name>
    <dbReference type="NCBI Taxonomy" id="1310421"/>
    <lineage>
        <taxon>Bacteria</taxon>
        <taxon>Pseudomonadati</taxon>
        <taxon>Pseudomonadota</taxon>
        <taxon>Gammaproteobacteria</taxon>
        <taxon>Oceanospirillales</taxon>
        <taxon>Saccharospirillaceae</taxon>
        <taxon>Reinekea</taxon>
    </lineage>
</organism>
<proteinExistence type="predicted"/>
<feature type="transmembrane region" description="Helical" evidence="1">
    <location>
        <begin position="157"/>
        <end position="178"/>
    </location>
</feature>
<sequence length="212" mass="22586">MISTLLSAFIIGLVSAGHCFGMCGGLVVAAGFNSQAPSYIWYYNLGRILTYALLGGFFGLTFAALPAATIPWLKLMSITLLVLTALYFMGITSAVTQLERLGLPIWKKLQPLTKQFLPVSSSASALRLGFLWGFIPCGLVYTALAFAISLGSLTQSIIAMLAFGLGTLPAMVFSGLAANRIRPILNRHSVRVALGSVLLFTALLLASTLIQH</sequence>
<dbReference type="Pfam" id="PF13386">
    <property type="entry name" value="DsbD_2"/>
    <property type="match status" value="1"/>
</dbReference>